<dbReference type="RefSeq" id="WP_406824029.1">
    <property type="nucleotide sequence ID" value="NZ_CP157485.1"/>
</dbReference>
<accession>A0AAU7K203</accession>
<evidence type="ECO:0000313" key="1">
    <source>
        <dbReference type="EMBL" id="XBO46488.1"/>
    </source>
</evidence>
<sequence>MNFKELNLEELTAQDMLIIEGGSFWYDVAYAIGYTFRAASDISSSLRNDPRHGDANVYK</sequence>
<name>A0AAU7K203_9SPHI</name>
<protein>
    <recommendedName>
        <fullName evidence="2">Bacteriocin</fullName>
    </recommendedName>
</protein>
<dbReference type="EMBL" id="CP157485">
    <property type="protein sequence ID" value="XBO46488.1"/>
    <property type="molecule type" value="Genomic_DNA"/>
</dbReference>
<proteinExistence type="predicted"/>
<gene>
    <name evidence="1" type="ORF">ABEG20_14440</name>
</gene>
<evidence type="ECO:0008006" key="2">
    <source>
        <dbReference type="Google" id="ProtNLM"/>
    </source>
</evidence>
<reference evidence="1" key="1">
    <citation type="submission" date="2024-05" db="EMBL/GenBank/DDBJ databases">
        <authorList>
            <person name="Kim S."/>
            <person name="Heo J."/>
            <person name="Choi H."/>
            <person name="Choi Y."/>
            <person name="Kwon S.-W."/>
            <person name="Kim Y."/>
        </authorList>
    </citation>
    <scope>NUCLEOTIDE SEQUENCE</scope>
    <source>
        <strain evidence="1">KACC 23697</strain>
    </source>
</reference>
<organism evidence="1">
    <name type="scientific">Pedobacter sp. KACC 23697</name>
    <dbReference type="NCBI Taxonomy" id="3149230"/>
    <lineage>
        <taxon>Bacteria</taxon>
        <taxon>Pseudomonadati</taxon>
        <taxon>Bacteroidota</taxon>
        <taxon>Sphingobacteriia</taxon>
        <taxon>Sphingobacteriales</taxon>
        <taxon>Sphingobacteriaceae</taxon>
        <taxon>Pedobacter</taxon>
    </lineage>
</organism>
<dbReference type="AlphaFoldDB" id="A0AAU7K203"/>